<gene>
    <name evidence="1" type="ORF">A9Q84_15875</name>
</gene>
<accession>A0A1Y5F4J5</accession>
<proteinExistence type="predicted"/>
<organism evidence="1 2">
    <name type="scientific">Halobacteriovorax marinus</name>
    <dbReference type="NCBI Taxonomy" id="97084"/>
    <lineage>
        <taxon>Bacteria</taxon>
        <taxon>Pseudomonadati</taxon>
        <taxon>Bdellovibrionota</taxon>
        <taxon>Bacteriovoracia</taxon>
        <taxon>Bacteriovoracales</taxon>
        <taxon>Halobacteriovoraceae</taxon>
        <taxon>Halobacteriovorax</taxon>
    </lineage>
</organism>
<dbReference type="AlphaFoldDB" id="A0A1Y5F4J5"/>
<comment type="caution">
    <text evidence="1">The sequence shown here is derived from an EMBL/GenBank/DDBJ whole genome shotgun (WGS) entry which is preliminary data.</text>
</comment>
<evidence type="ECO:0000313" key="1">
    <source>
        <dbReference type="EMBL" id="OUR95315.1"/>
    </source>
</evidence>
<dbReference type="SUPFAM" id="SSF52540">
    <property type="entry name" value="P-loop containing nucleoside triphosphate hydrolases"/>
    <property type="match status" value="1"/>
</dbReference>
<dbReference type="Pfam" id="PF13177">
    <property type="entry name" value="DNA_pol3_delta2"/>
    <property type="match status" value="1"/>
</dbReference>
<dbReference type="InterPro" id="IPR027417">
    <property type="entry name" value="P-loop_NTPase"/>
</dbReference>
<name>A0A1Y5F4J5_9BACT</name>
<dbReference type="EMBL" id="MAAO01000008">
    <property type="protein sequence ID" value="OUR95315.1"/>
    <property type="molecule type" value="Genomic_DNA"/>
</dbReference>
<sequence length="274" mass="31763">MSNRDLKEKLVQLWVNKKLAHFYIVQPSPSEVNPRDFTKDWTQDFLSRVLQSEKSMSAQSSIELLEHGHADILFVRKEDPHQNYSVKEDHFSEFFRFQNFKALELSHRFIVIDDAHSITTILANKLLKTLEEPAENTTILLLDPFRHEILPTISSRAIYLRIHSKLVGDEERAALNMAQHFKASGFDEDFVAAIECFEKNSSHLTPLFEYLKNNKSLEKDFIKHLVNYVSSSDLGYKAQQSFMDALQWYEKASTFNNYSPEKVTGLLQSLTVSK</sequence>
<protein>
    <submittedName>
        <fullName evidence="1">Uncharacterized protein</fullName>
    </submittedName>
</protein>
<reference evidence="2" key="1">
    <citation type="journal article" date="2017" name="Proc. Natl. Acad. Sci. U.S.A.">
        <title>Simulation of Deepwater Horizon oil plume reveals substrate specialization within a complex community of hydrocarbon-degraders.</title>
        <authorList>
            <person name="Hu P."/>
            <person name="Dubinsky E.A."/>
            <person name="Probst A.J."/>
            <person name="Wang J."/>
            <person name="Sieber C.M.K."/>
            <person name="Tom L.M."/>
            <person name="Gardinali P."/>
            <person name="Banfield J.F."/>
            <person name="Atlas R.M."/>
            <person name="Andersen G.L."/>
        </authorList>
    </citation>
    <scope>NUCLEOTIDE SEQUENCE [LARGE SCALE GENOMIC DNA]</scope>
</reference>
<evidence type="ECO:0000313" key="2">
    <source>
        <dbReference type="Proteomes" id="UP000196531"/>
    </source>
</evidence>
<dbReference type="Proteomes" id="UP000196531">
    <property type="component" value="Unassembled WGS sequence"/>
</dbReference>
<dbReference type="Gene3D" id="3.40.50.300">
    <property type="entry name" value="P-loop containing nucleotide triphosphate hydrolases"/>
    <property type="match status" value="1"/>
</dbReference>